<evidence type="ECO:0000256" key="1">
    <source>
        <dbReference type="SAM" id="MobiDB-lite"/>
    </source>
</evidence>
<protein>
    <submittedName>
        <fullName evidence="3">Uncharacterized protein</fullName>
    </submittedName>
</protein>
<comment type="caution">
    <text evidence="3">The sequence shown here is derived from an EMBL/GenBank/DDBJ whole genome shotgun (WGS) entry which is preliminary data.</text>
</comment>
<reference evidence="3" key="1">
    <citation type="submission" date="2020-11" db="EMBL/GenBank/DDBJ databases">
        <authorList>
            <consortium name="DOE Joint Genome Institute"/>
            <person name="Ahrendt S."/>
            <person name="Riley R."/>
            <person name="Andreopoulos W."/>
            <person name="Labutti K."/>
            <person name="Pangilinan J."/>
            <person name="Ruiz-Duenas F.J."/>
            <person name="Barrasa J.M."/>
            <person name="Sanchez-Garcia M."/>
            <person name="Camarero S."/>
            <person name="Miyauchi S."/>
            <person name="Serrano A."/>
            <person name="Linde D."/>
            <person name="Babiker R."/>
            <person name="Drula E."/>
            <person name="Ayuso-Fernandez I."/>
            <person name="Pacheco R."/>
            <person name="Padilla G."/>
            <person name="Ferreira P."/>
            <person name="Barriuso J."/>
            <person name="Kellner H."/>
            <person name="Castanera R."/>
            <person name="Alfaro M."/>
            <person name="Ramirez L."/>
            <person name="Pisabarro A.G."/>
            <person name="Kuo A."/>
            <person name="Tritt A."/>
            <person name="Lipzen A."/>
            <person name="He G."/>
            <person name="Yan M."/>
            <person name="Ng V."/>
            <person name="Cullen D."/>
            <person name="Martin F."/>
            <person name="Rosso M.-N."/>
            <person name="Henrissat B."/>
            <person name="Hibbett D."/>
            <person name="Martinez A.T."/>
            <person name="Grigoriev I.V."/>
        </authorList>
    </citation>
    <scope>NUCLEOTIDE SEQUENCE</scope>
    <source>
        <strain evidence="3">CBS 247.69</strain>
    </source>
</reference>
<feature type="region of interest" description="Disordered" evidence="1">
    <location>
        <begin position="27"/>
        <end position="82"/>
    </location>
</feature>
<accession>A0A9P5YFR2</accession>
<evidence type="ECO:0000313" key="4">
    <source>
        <dbReference type="Proteomes" id="UP000807353"/>
    </source>
</evidence>
<keyword evidence="2" id="KW-0732">Signal</keyword>
<dbReference type="EMBL" id="MU150233">
    <property type="protein sequence ID" value="KAF9468439.1"/>
    <property type="molecule type" value="Genomic_DNA"/>
</dbReference>
<evidence type="ECO:0000256" key="2">
    <source>
        <dbReference type="SAM" id="SignalP"/>
    </source>
</evidence>
<keyword evidence="4" id="KW-1185">Reference proteome</keyword>
<dbReference type="AlphaFoldDB" id="A0A9P5YFR2"/>
<proteinExistence type="predicted"/>
<gene>
    <name evidence="3" type="ORF">BDZ94DRAFT_1246797</name>
</gene>
<feature type="signal peptide" evidence="2">
    <location>
        <begin position="1"/>
        <end position="21"/>
    </location>
</feature>
<feature type="region of interest" description="Disordered" evidence="1">
    <location>
        <begin position="178"/>
        <end position="209"/>
    </location>
</feature>
<evidence type="ECO:0000313" key="3">
    <source>
        <dbReference type="EMBL" id="KAF9468439.1"/>
    </source>
</evidence>
<feature type="compositionally biased region" description="Basic and acidic residues" evidence="1">
    <location>
        <begin position="199"/>
        <end position="209"/>
    </location>
</feature>
<feature type="chain" id="PRO_5040266741" evidence="2">
    <location>
        <begin position="22"/>
        <end position="209"/>
    </location>
</feature>
<name>A0A9P5YFR2_9AGAR</name>
<sequence length="209" mass="22287">MKFGQLIFATAFMGVATLVSATIPHDTTVQTEGPKPLHSHIPTSRGTTRRYLGGQQHRPVSPVTRPSLAKKISPGSRRDGINLRTRDINHGNLYTRAPLNIKGLVSVVKSSGLATKVTSGYRDAKAAGGTRNVKVAGKALVKGAGGGKALASALGNTWALYRQTQGEGVYPQYRRSIEGVPEDAMDPRDLDTSGYGSRHSFEPGKHNEG</sequence>
<organism evidence="3 4">
    <name type="scientific">Collybia nuda</name>
    <dbReference type="NCBI Taxonomy" id="64659"/>
    <lineage>
        <taxon>Eukaryota</taxon>
        <taxon>Fungi</taxon>
        <taxon>Dikarya</taxon>
        <taxon>Basidiomycota</taxon>
        <taxon>Agaricomycotina</taxon>
        <taxon>Agaricomycetes</taxon>
        <taxon>Agaricomycetidae</taxon>
        <taxon>Agaricales</taxon>
        <taxon>Tricholomatineae</taxon>
        <taxon>Clitocybaceae</taxon>
        <taxon>Collybia</taxon>
    </lineage>
</organism>
<dbReference type="Proteomes" id="UP000807353">
    <property type="component" value="Unassembled WGS sequence"/>
</dbReference>